<proteinExistence type="predicted"/>
<evidence type="ECO:0000313" key="1">
    <source>
        <dbReference type="EMBL" id="MPN53509.1"/>
    </source>
</evidence>
<name>A0A645ISZ7_9ZZZZ</name>
<sequence>MLEIIETGNYDAIKSVKKSTHDGILLRIAYSYDKSLCYVQVLTLLPFGYALKTMAKKLPMEQVNDLFKILF</sequence>
<accession>A0A645ISZ7</accession>
<organism evidence="1">
    <name type="scientific">bioreactor metagenome</name>
    <dbReference type="NCBI Taxonomy" id="1076179"/>
    <lineage>
        <taxon>unclassified sequences</taxon>
        <taxon>metagenomes</taxon>
        <taxon>ecological metagenomes</taxon>
    </lineage>
</organism>
<comment type="caution">
    <text evidence="1">The sequence shown here is derived from an EMBL/GenBank/DDBJ whole genome shotgun (WGS) entry which is preliminary data.</text>
</comment>
<gene>
    <name evidence="1" type="ORF">SDC9_201173</name>
</gene>
<protein>
    <submittedName>
        <fullName evidence="1">Uncharacterized protein</fullName>
    </submittedName>
</protein>
<reference evidence="1" key="1">
    <citation type="submission" date="2019-08" db="EMBL/GenBank/DDBJ databases">
        <authorList>
            <person name="Kucharzyk K."/>
            <person name="Murdoch R.W."/>
            <person name="Higgins S."/>
            <person name="Loffler F."/>
        </authorList>
    </citation>
    <scope>NUCLEOTIDE SEQUENCE</scope>
</reference>
<dbReference type="AlphaFoldDB" id="A0A645ISZ7"/>
<dbReference type="EMBL" id="VSSQ01120682">
    <property type="protein sequence ID" value="MPN53509.1"/>
    <property type="molecule type" value="Genomic_DNA"/>
</dbReference>